<dbReference type="Proteomes" id="UP000011777">
    <property type="component" value="Unassembled WGS sequence"/>
</dbReference>
<comment type="caution">
    <text evidence="7">The sequence shown here is derived from an EMBL/GenBank/DDBJ whole genome shotgun (WGS) entry which is preliminary data.</text>
</comment>
<name>M3JSX3_CANMX</name>
<dbReference type="PIRSF" id="PIRSF016325">
    <property type="entry name" value="Phstyr_phstse_ac"/>
    <property type="match status" value="1"/>
</dbReference>
<evidence type="ECO:0000313" key="7">
    <source>
        <dbReference type="EMBL" id="EMG45359.1"/>
    </source>
</evidence>
<dbReference type="OrthoDB" id="16120at2759"/>
<dbReference type="CDD" id="cd04087">
    <property type="entry name" value="PTPA"/>
    <property type="match status" value="1"/>
</dbReference>
<dbReference type="AlphaFoldDB" id="M3JSX3"/>
<keyword evidence="5 6" id="KW-0413">Isomerase</keyword>
<dbReference type="InterPro" id="IPR004327">
    <property type="entry name" value="Phstyr_phstse_ac"/>
</dbReference>
<dbReference type="PANTHER" id="PTHR10012:SF5">
    <property type="entry name" value="SERINE_THREONINE-PROTEIN PHOSPHATASE 2A ACTIVATOR 2"/>
    <property type="match status" value="1"/>
</dbReference>
<dbReference type="InterPro" id="IPR037218">
    <property type="entry name" value="PTPA_sf"/>
</dbReference>
<dbReference type="Gene3D" id="1.20.120.1150">
    <property type="match status" value="1"/>
</dbReference>
<dbReference type="GO" id="GO:0000159">
    <property type="term" value="C:protein phosphatase type 2A complex"/>
    <property type="evidence" value="ECO:0007669"/>
    <property type="project" value="TreeGrafter"/>
</dbReference>
<keyword evidence="4 6" id="KW-0697">Rotamase</keyword>
<dbReference type="PANTHER" id="PTHR10012">
    <property type="entry name" value="SERINE/THREONINE-PROTEIN PHOSPHATASE 2A REGULATORY SUBUNIT B"/>
    <property type="match status" value="1"/>
</dbReference>
<evidence type="ECO:0000256" key="6">
    <source>
        <dbReference type="RuleBase" id="RU361210"/>
    </source>
</evidence>
<dbReference type="GO" id="GO:0005634">
    <property type="term" value="C:nucleus"/>
    <property type="evidence" value="ECO:0007669"/>
    <property type="project" value="TreeGrafter"/>
</dbReference>
<evidence type="ECO:0000256" key="3">
    <source>
        <dbReference type="ARBA" id="ARBA00022490"/>
    </source>
</evidence>
<evidence type="ECO:0000313" key="8">
    <source>
        <dbReference type="Proteomes" id="UP000011777"/>
    </source>
</evidence>
<evidence type="ECO:0000256" key="1">
    <source>
        <dbReference type="ARBA" id="ARBA00000971"/>
    </source>
</evidence>
<proteinExistence type="inferred from homology"/>
<comment type="similarity">
    <text evidence="6">Belongs to the PTPA-type PPIase family.</text>
</comment>
<dbReference type="Pfam" id="PF03095">
    <property type="entry name" value="PTPA"/>
    <property type="match status" value="1"/>
</dbReference>
<dbReference type="InterPro" id="IPR043170">
    <property type="entry name" value="PTPA_C_lid"/>
</dbReference>
<evidence type="ECO:0000256" key="4">
    <source>
        <dbReference type="ARBA" id="ARBA00023110"/>
    </source>
</evidence>
<dbReference type="EC" id="5.2.1.8" evidence="6"/>
<gene>
    <name evidence="7" type="ORF">G210_4462</name>
</gene>
<comment type="subcellular location">
    <subcellularLocation>
        <location evidence="2 6">Cytoplasm</location>
    </subcellularLocation>
</comment>
<sequence length="358" mass="40883">MSYIKPTPRIQTNDDLDKWIDSPTYNSVLNFIVDLQSSVVGKPNDSPVEETPVITKLLSILSKIDNLIDAHPAHDTTSRFGKIEFKDFYNDVAAQCHDYLSELTTEGLIEITTYFTESWGNSTRIDYGSGHELNFISFLLCLDKLNIIKSTDYTAVVLKIFTKYMAIMRRLQKTYWLEPAGSHGVWGLDDYHFLPFLFGAAQLSTHPHMKPKSIHNDELVEMYHKQYMYLECIYFINNIKTIPNHQGKLSLRWHSPMLDDISAAKNWDKIKEGMVKMYKVEVLGKLPIMQHFMFGEIIKCPEGIPEPSALSSSENSDSCGHIHEHENTWGDCCGIKIPSAIAASESLKHERRGNIPFD</sequence>
<reference evidence="7 8" key="1">
    <citation type="submission" date="2013-02" db="EMBL/GenBank/DDBJ databases">
        <title>Genome sequence of Candida maltosa Xu316, a potential industrial strain for xylitol and ethanol production.</title>
        <authorList>
            <person name="Yu J."/>
            <person name="Wang Q."/>
            <person name="Geng X."/>
            <person name="Bao W."/>
            <person name="He P."/>
            <person name="Cai J."/>
        </authorList>
    </citation>
    <scope>NUCLEOTIDE SEQUENCE [LARGE SCALE GENOMIC DNA]</scope>
    <source>
        <strain evidence="8">Xu316</strain>
    </source>
</reference>
<dbReference type="STRING" id="1245528.M3JSX3"/>
<dbReference type="FunFam" id="1.20.120.1150:FF:000002">
    <property type="entry name" value="Serine/threonine-protein phosphatase 2A activator"/>
    <property type="match status" value="1"/>
</dbReference>
<dbReference type="GO" id="GO:0005737">
    <property type="term" value="C:cytoplasm"/>
    <property type="evidence" value="ECO:0007669"/>
    <property type="project" value="UniProtKB-SubCell"/>
</dbReference>
<keyword evidence="8" id="KW-1185">Reference proteome</keyword>
<accession>M3JSX3</accession>
<dbReference type="eggNOG" id="KOG2867">
    <property type="taxonomic scope" value="Eukaryota"/>
</dbReference>
<dbReference type="EMBL" id="AOGT01002516">
    <property type="protein sequence ID" value="EMG45359.1"/>
    <property type="molecule type" value="Genomic_DNA"/>
</dbReference>
<keyword evidence="3 6" id="KW-0963">Cytoplasm</keyword>
<evidence type="ECO:0000256" key="5">
    <source>
        <dbReference type="ARBA" id="ARBA00023235"/>
    </source>
</evidence>
<comment type="catalytic activity">
    <reaction evidence="1 6">
        <text>[protein]-peptidylproline (omega=180) = [protein]-peptidylproline (omega=0)</text>
        <dbReference type="Rhea" id="RHEA:16237"/>
        <dbReference type="Rhea" id="RHEA-COMP:10747"/>
        <dbReference type="Rhea" id="RHEA-COMP:10748"/>
        <dbReference type="ChEBI" id="CHEBI:83833"/>
        <dbReference type="ChEBI" id="CHEBI:83834"/>
        <dbReference type="EC" id="5.2.1.8"/>
    </reaction>
</comment>
<protein>
    <recommendedName>
        <fullName evidence="6">Serine/threonine-protein phosphatase 2A activator</fullName>
        <ecNumber evidence="6">5.2.1.8</ecNumber>
    </recommendedName>
    <alternativeName>
        <fullName evidence="6">Phosphotyrosyl phosphatase activator</fullName>
    </alternativeName>
</protein>
<dbReference type="SUPFAM" id="SSF140984">
    <property type="entry name" value="PTPA-like"/>
    <property type="match status" value="1"/>
</dbReference>
<comment type="function">
    <text evidence="6">PPIases accelerate the folding of proteins. It catalyzes the cis-trans isomerization of proline imidic peptide bonds in oligopeptides.</text>
</comment>
<evidence type="ECO:0000256" key="2">
    <source>
        <dbReference type="ARBA" id="ARBA00004496"/>
    </source>
</evidence>
<dbReference type="HOGENOM" id="CLU_030733_0_0_1"/>
<dbReference type="GO" id="GO:0008160">
    <property type="term" value="F:protein tyrosine phosphatase activator activity"/>
    <property type="evidence" value="ECO:0007669"/>
    <property type="project" value="TreeGrafter"/>
</dbReference>
<dbReference type="GO" id="GO:0007052">
    <property type="term" value="P:mitotic spindle organization"/>
    <property type="evidence" value="ECO:0007669"/>
    <property type="project" value="TreeGrafter"/>
</dbReference>
<dbReference type="OMA" id="SWIKINA"/>
<dbReference type="GO" id="GO:0003755">
    <property type="term" value="F:peptidyl-prolyl cis-trans isomerase activity"/>
    <property type="evidence" value="ECO:0007669"/>
    <property type="project" value="UniProtKB-KW"/>
</dbReference>
<organism evidence="7 8">
    <name type="scientific">Candida maltosa (strain Xu316)</name>
    <name type="common">Yeast</name>
    <dbReference type="NCBI Taxonomy" id="1245528"/>
    <lineage>
        <taxon>Eukaryota</taxon>
        <taxon>Fungi</taxon>
        <taxon>Dikarya</taxon>
        <taxon>Ascomycota</taxon>
        <taxon>Saccharomycotina</taxon>
        <taxon>Pichiomycetes</taxon>
        <taxon>Debaryomycetaceae</taxon>
        <taxon>Candida/Lodderomyces clade</taxon>
        <taxon>Candida</taxon>
    </lineage>
</organism>